<name>A0A426QJS2_9GAMM</name>
<reference evidence="3 4" key="1">
    <citation type="journal article" date="2010" name="Int. J. Syst. Evol. Microbiol.">
        <title>Thiohalobacter thiocyanaticus gen. nov., sp. nov., a moderately halophilic, sulfur-oxidizing gammaproteobacterium from hypersaline lakes, that utilizes thiocyanate.</title>
        <authorList>
            <person name="Sorokin D.Y."/>
            <person name="Kovaleva O.L."/>
            <person name="Tourova T.P."/>
            <person name="Muyzer G."/>
        </authorList>
    </citation>
    <scope>NUCLEOTIDE SEQUENCE [LARGE SCALE GENOMIC DNA]</scope>
    <source>
        <strain evidence="3 4">Hrh1</strain>
    </source>
</reference>
<feature type="region of interest" description="Disordered" evidence="1">
    <location>
        <begin position="1"/>
        <end position="46"/>
    </location>
</feature>
<feature type="transmembrane region" description="Helical" evidence="2">
    <location>
        <begin position="68"/>
        <end position="88"/>
    </location>
</feature>
<dbReference type="PROSITE" id="PS00409">
    <property type="entry name" value="PROKAR_NTER_METHYL"/>
    <property type="match status" value="1"/>
</dbReference>
<dbReference type="SUPFAM" id="SSF54523">
    <property type="entry name" value="Pili subunits"/>
    <property type="match status" value="1"/>
</dbReference>
<dbReference type="InterPro" id="IPR045584">
    <property type="entry name" value="Pilin-like"/>
</dbReference>
<proteinExistence type="predicted"/>
<keyword evidence="2" id="KW-1133">Transmembrane helix</keyword>
<accession>A0A426QJS2</accession>
<evidence type="ECO:0000313" key="4">
    <source>
        <dbReference type="Proteomes" id="UP000287798"/>
    </source>
</evidence>
<evidence type="ECO:0000313" key="3">
    <source>
        <dbReference type="EMBL" id="RRQ21998.1"/>
    </source>
</evidence>
<dbReference type="EMBL" id="QZMU01000001">
    <property type="protein sequence ID" value="RRQ21998.1"/>
    <property type="molecule type" value="Genomic_DNA"/>
</dbReference>
<keyword evidence="2" id="KW-0812">Transmembrane</keyword>
<evidence type="ECO:0000256" key="1">
    <source>
        <dbReference type="SAM" id="MobiDB-lite"/>
    </source>
</evidence>
<sequence length="191" mass="21017">MNSHGEQLRYPSSRYRPAPAPAPAGLHEPPWLPDTGLRRHDKSRSYHRDTDSSVLSVFSVAIHKKQTGFSLIELVMVIVILALASLAIGSQFMQSARSWMLDEHIQTASQLAQERAEQLLSDRRLNDYAAVPAGTTTETLTGNFNGYTRNTQVSVYAGPACPVLDCREVVITVTDADGQVRAETSLMVADY</sequence>
<dbReference type="Proteomes" id="UP000287798">
    <property type="component" value="Unassembled WGS sequence"/>
</dbReference>
<comment type="caution">
    <text evidence="3">The sequence shown here is derived from an EMBL/GenBank/DDBJ whole genome shotgun (WGS) entry which is preliminary data.</text>
</comment>
<dbReference type="Pfam" id="PF07963">
    <property type="entry name" value="N_methyl"/>
    <property type="match status" value="1"/>
</dbReference>
<organism evidence="3 4">
    <name type="scientific">Thiohalobacter thiocyanaticus</name>
    <dbReference type="NCBI Taxonomy" id="585455"/>
    <lineage>
        <taxon>Bacteria</taxon>
        <taxon>Pseudomonadati</taxon>
        <taxon>Pseudomonadota</taxon>
        <taxon>Gammaproteobacteria</taxon>
        <taxon>Thiohalobacterales</taxon>
        <taxon>Thiohalobacteraceae</taxon>
        <taxon>Thiohalobacter</taxon>
    </lineage>
</organism>
<protein>
    <submittedName>
        <fullName evidence="3">Type II secretion system protein</fullName>
    </submittedName>
</protein>
<evidence type="ECO:0000256" key="2">
    <source>
        <dbReference type="SAM" id="Phobius"/>
    </source>
</evidence>
<gene>
    <name evidence="3" type="ORF">D6C00_08575</name>
</gene>
<dbReference type="AlphaFoldDB" id="A0A426QJS2"/>
<dbReference type="Gene3D" id="3.30.700.10">
    <property type="entry name" value="Glycoprotein, Type 4 Pilin"/>
    <property type="match status" value="1"/>
</dbReference>
<keyword evidence="4" id="KW-1185">Reference proteome</keyword>
<dbReference type="NCBIfam" id="TIGR02532">
    <property type="entry name" value="IV_pilin_GFxxxE"/>
    <property type="match status" value="1"/>
</dbReference>
<dbReference type="InterPro" id="IPR012902">
    <property type="entry name" value="N_methyl_site"/>
</dbReference>
<keyword evidence="2" id="KW-0472">Membrane</keyword>